<protein>
    <recommendedName>
        <fullName evidence="3">DUF3592 domain-containing protein</fullName>
    </recommendedName>
</protein>
<proteinExistence type="predicted"/>
<keyword evidence="2" id="KW-1185">Reference proteome</keyword>
<dbReference type="Proteomes" id="UP000830454">
    <property type="component" value="Chromosome"/>
</dbReference>
<reference evidence="1" key="2">
    <citation type="submission" date="2022-04" db="EMBL/GenBank/DDBJ databases">
        <title>Complete Genome Sequence of Flavobacterium sediminilitoris YSM-43, Isolated from a Tidal Sediment.</title>
        <authorList>
            <person name="Lee P.A."/>
        </authorList>
    </citation>
    <scope>NUCLEOTIDE SEQUENCE</scope>
    <source>
        <strain evidence="1">YSM-43</strain>
    </source>
</reference>
<gene>
    <name evidence="1" type="ORF">LXD69_04385</name>
</gene>
<organism evidence="1 2">
    <name type="scientific">Flavobacterium sediminilitoris</name>
    <dbReference type="NCBI Taxonomy" id="2024526"/>
    <lineage>
        <taxon>Bacteria</taxon>
        <taxon>Pseudomonadati</taxon>
        <taxon>Bacteroidota</taxon>
        <taxon>Flavobacteriia</taxon>
        <taxon>Flavobacteriales</taxon>
        <taxon>Flavobacteriaceae</taxon>
        <taxon>Flavobacterium</taxon>
    </lineage>
</organism>
<name>A0ABY4HRD2_9FLAO</name>
<dbReference type="EMBL" id="CP090145">
    <property type="protein sequence ID" value="UOX34747.1"/>
    <property type="molecule type" value="Genomic_DNA"/>
</dbReference>
<reference evidence="1" key="1">
    <citation type="submission" date="2021-12" db="EMBL/GenBank/DDBJ databases">
        <authorList>
            <person name="Cha I.-T."/>
            <person name="Lee K.-E."/>
            <person name="Park S.-J."/>
        </authorList>
    </citation>
    <scope>NUCLEOTIDE SEQUENCE</scope>
    <source>
        <strain evidence="1">YSM-43</strain>
    </source>
</reference>
<dbReference type="RefSeq" id="WP_246917806.1">
    <property type="nucleotide sequence ID" value="NZ_CP090145.1"/>
</dbReference>
<accession>A0ABY4HRD2</accession>
<evidence type="ECO:0000313" key="1">
    <source>
        <dbReference type="EMBL" id="UOX34747.1"/>
    </source>
</evidence>
<evidence type="ECO:0000313" key="2">
    <source>
        <dbReference type="Proteomes" id="UP000830454"/>
    </source>
</evidence>
<evidence type="ECO:0008006" key="3">
    <source>
        <dbReference type="Google" id="ProtNLM"/>
    </source>
</evidence>
<sequence>MKKTLIGLIIIVVLILSLRKTLILDKNSKLINSNYIVTKANIIDYYEIGISNYYLTYEYIVKNVKYTNKFIPKNLYKDCEDNQKCIGKQIYIRYYPEDSSISEPIYDSIP</sequence>